<organism evidence="2 3">
    <name type="scientific">Acanthamoeba castellanii (strain ATCC 30010 / Neff)</name>
    <dbReference type="NCBI Taxonomy" id="1257118"/>
    <lineage>
        <taxon>Eukaryota</taxon>
        <taxon>Amoebozoa</taxon>
        <taxon>Discosea</taxon>
        <taxon>Longamoebia</taxon>
        <taxon>Centramoebida</taxon>
        <taxon>Acanthamoebidae</taxon>
        <taxon>Acanthamoeba</taxon>
    </lineage>
</organism>
<keyword evidence="1" id="KW-0812">Transmembrane</keyword>
<proteinExistence type="predicted"/>
<dbReference type="RefSeq" id="XP_004335620.1">
    <property type="nucleotide sequence ID" value="XM_004335572.1"/>
</dbReference>
<keyword evidence="1" id="KW-1133">Transmembrane helix</keyword>
<feature type="transmembrane region" description="Helical" evidence="1">
    <location>
        <begin position="148"/>
        <end position="166"/>
    </location>
</feature>
<sequence length="167" mass="20207">MLDDLTIVKTTSTTTIKEEVILTEGERRVVVKKAASFNVTRTQTSSPKKSIKKRHEIEGDDDHEFRNNYKQSVIENKNDYWRRMCWCEVQKRRKSRTTITSIDLRSRFERYDRWERKDFRRVDWKTFYDEMRLEKPSKPDEWLGNPKFLGGVFVIMFMLFYCLISSL</sequence>
<dbReference type="AlphaFoldDB" id="L8GKT4"/>
<evidence type="ECO:0000313" key="3">
    <source>
        <dbReference type="Proteomes" id="UP000011083"/>
    </source>
</evidence>
<gene>
    <name evidence="2" type="ORF">ACA1_037790</name>
</gene>
<keyword evidence="1" id="KW-0472">Membrane</keyword>
<evidence type="ECO:0000256" key="1">
    <source>
        <dbReference type="SAM" id="Phobius"/>
    </source>
</evidence>
<name>L8GKT4_ACACF</name>
<protein>
    <submittedName>
        <fullName evidence="2">Uncharacterized protein</fullName>
    </submittedName>
</protein>
<dbReference type="Proteomes" id="UP000011083">
    <property type="component" value="Unassembled WGS sequence"/>
</dbReference>
<keyword evidence="3" id="KW-1185">Reference proteome</keyword>
<evidence type="ECO:0000313" key="2">
    <source>
        <dbReference type="EMBL" id="ELR13607.1"/>
    </source>
</evidence>
<accession>L8GKT4</accession>
<dbReference type="VEuPathDB" id="AmoebaDB:ACA1_037790"/>
<reference evidence="2 3" key="1">
    <citation type="journal article" date="2013" name="Genome Biol.">
        <title>Genome of Acanthamoeba castellanii highlights extensive lateral gene transfer and early evolution of tyrosine kinase signaling.</title>
        <authorList>
            <person name="Clarke M."/>
            <person name="Lohan A.J."/>
            <person name="Liu B."/>
            <person name="Lagkouvardos I."/>
            <person name="Roy S."/>
            <person name="Zafar N."/>
            <person name="Bertelli C."/>
            <person name="Schilde C."/>
            <person name="Kianianmomeni A."/>
            <person name="Burglin T.R."/>
            <person name="Frech C."/>
            <person name="Turcotte B."/>
            <person name="Kopec K.O."/>
            <person name="Synnott J.M."/>
            <person name="Choo C."/>
            <person name="Paponov I."/>
            <person name="Finkler A."/>
            <person name="Soon Heng Tan C."/>
            <person name="Hutchins A.P."/>
            <person name="Weinmeier T."/>
            <person name="Rattei T."/>
            <person name="Chu J.S."/>
            <person name="Gimenez G."/>
            <person name="Irimia M."/>
            <person name="Rigden D.J."/>
            <person name="Fitzpatrick D.A."/>
            <person name="Lorenzo-Morales J."/>
            <person name="Bateman A."/>
            <person name="Chiu C.H."/>
            <person name="Tang P."/>
            <person name="Hegemann P."/>
            <person name="Fromm H."/>
            <person name="Raoult D."/>
            <person name="Greub G."/>
            <person name="Miranda-Saavedra D."/>
            <person name="Chen N."/>
            <person name="Nash P."/>
            <person name="Ginger M.L."/>
            <person name="Horn M."/>
            <person name="Schaap P."/>
            <person name="Caler L."/>
            <person name="Loftus B."/>
        </authorList>
    </citation>
    <scope>NUCLEOTIDE SEQUENCE [LARGE SCALE GENOMIC DNA]</scope>
    <source>
        <strain evidence="2 3">Neff</strain>
    </source>
</reference>
<dbReference type="KEGG" id="acan:ACA1_037790"/>
<dbReference type="GeneID" id="14914171"/>
<dbReference type="EMBL" id="KB008087">
    <property type="protein sequence ID" value="ELR13607.1"/>
    <property type="molecule type" value="Genomic_DNA"/>
</dbReference>